<evidence type="ECO:0000313" key="1">
    <source>
        <dbReference type="EMBL" id="CAH1967417.1"/>
    </source>
</evidence>
<evidence type="ECO:0000313" key="3">
    <source>
        <dbReference type="Proteomes" id="UP001152888"/>
    </source>
</evidence>
<dbReference type="Proteomes" id="UP001152888">
    <property type="component" value="Unassembled WGS sequence"/>
</dbReference>
<evidence type="ECO:0000313" key="2">
    <source>
        <dbReference type="EMBL" id="CAH2003844.1"/>
    </source>
</evidence>
<organism evidence="1 3">
    <name type="scientific">Acanthoscelides obtectus</name>
    <name type="common">Bean weevil</name>
    <name type="synonym">Bruchus obtectus</name>
    <dbReference type="NCBI Taxonomy" id="200917"/>
    <lineage>
        <taxon>Eukaryota</taxon>
        <taxon>Metazoa</taxon>
        <taxon>Ecdysozoa</taxon>
        <taxon>Arthropoda</taxon>
        <taxon>Hexapoda</taxon>
        <taxon>Insecta</taxon>
        <taxon>Pterygota</taxon>
        <taxon>Neoptera</taxon>
        <taxon>Endopterygota</taxon>
        <taxon>Coleoptera</taxon>
        <taxon>Polyphaga</taxon>
        <taxon>Cucujiformia</taxon>
        <taxon>Chrysomeloidea</taxon>
        <taxon>Chrysomelidae</taxon>
        <taxon>Bruchinae</taxon>
        <taxon>Bruchini</taxon>
        <taxon>Acanthoscelides</taxon>
    </lineage>
</organism>
<dbReference type="EMBL" id="CAKOFQ010007560">
    <property type="protein sequence ID" value="CAH2003844.1"/>
    <property type="molecule type" value="Genomic_DNA"/>
</dbReference>
<dbReference type="AlphaFoldDB" id="A0A9P0KAE3"/>
<dbReference type="Gene3D" id="3.30.530.20">
    <property type="match status" value="1"/>
</dbReference>
<sequence length="155" mass="18132">MQPGVVKIADENDFNMLRTLMDDHTDWRLKYYKQTEAHMKIWTKPTNTRIFSRCSTEHGFRRPARSRIQEVLGRTYDRLQGYRYISQSDPGGKLSPWIVNRIAHIVAPKIVENVRKAVDGYAEWKKAQPNPTFKPWLNPEHALLSPQVRITDCVP</sequence>
<keyword evidence="3" id="KW-1185">Reference proteome</keyword>
<comment type="caution">
    <text evidence="1">The sequence shown here is derived from an EMBL/GenBank/DDBJ whole genome shotgun (WGS) entry which is preliminary data.</text>
</comment>
<proteinExistence type="predicted"/>
<protein>
    <submittedName>
        <fullName evidence="1">Uncharacterized protein</fullName>
    </submittedName>
</protein>
<accession>A0A9P0KAE3</accession>
<dbReference type="OrthoDB" id="5403181at2759"/>
<dbReference type="EMBL" id="CAKOFQ010006744">
    <property type="protein sequence ID" value="CAH1967417.1"/>
    <property type="molecule type" value="Genomic_DNA"/>
</dbReference>
<gene>
    <name evidence="2" type="ORF">ACAOBT_LOCUS27662</name>
    <name evidence="1" type="ORF">ACAOBT_LOCUS7396</name>
</gene>
<dbReference type="InterPro" id="IPR023393">
    <property type="entry name" value="START-like_dom_sf"/>
</dbReference>
<name>A0A9P0KAE3_ACAOB</name>
<reference evidence="1" key="1">
    <citation type="submission" date="2022-03" db="EMBL/GenBank/DDBJ databases">
        <authorList>
            <person name="Sayadi A."/>
        </authorList>
    </citation>
    <scope>NUCLEOTIDE SEQUENCE</scope>
</reference>